<evidence type="ECO:0000313" key="3">
    <source>
        <dbReference type="EMBL" id="PKA56359.1"/>
    </source>
</evidence>
<dbReference type="Proteomes" id="UP000236161">
    <property type="component" value="Unassembled WGS sequence"/>
</dbReference>
<keyword evidence="1" id="KW-1133">Transmembrane helix</keyword>
<evidence type="ECO:0000256" key="1">
    <source>
        <dbReference type="SAM" id="Phobius"/>
    </source>
</evidence>
<dbReference type="EMBL" id="KZ451973">
    <property type="protein sequence ID" value="PKA56359.1"/>
    <property type="molecule type" value="Genomic_DNA"/>
</dbReference>
<reference evidence="3 4" key="1">
    <citation type="journal article" date="2017" name="Nature">
        <title>The Apostasia genome and the evolution of orchids.</title>
        <authorList>
            <person name="Zhang G.Q."/>
            <person name="Liu K.W."/>
            <person name="Li Z."/>
            <person name="Lohaus R."/>
            <person name="Hsiao Y.Y."/>
            <person name="Niu S.C."/>
            <person name="Wang J.Y."/>
            <person name="Lin Y.C."/>
            <person name="Xu Q."/>
            <person name="Chen L.J."/>
            <person name="Yoshida K."/>
            <person name="Fujiwara S."/>
            <person name="Wang Z.W."/>
            <person name="Zhang Y.Q."/>
            <person name="Mitsuda N."/>
            <person name="Wang M."/>
            <person name="Liu G.H."/>
            <person name="Pecoraro L."/>
            <person name="Huang H.X."/>
            <person name="Xiao X.J."/>
            <person name="Lin M."/>
            <person name="Wu X.Y."/>
            <person name="Wu W.L."/>
            <person name="Chen Y.Y."/>
            <person name="Chang S.B."/>
            <person name="Sakamoto S."/>
            <person name="Ohme-Takagi M."/>
            <person name="Yagi M."/>
            <person name="Zeng S.J."/>
            <person name="Shen C.Y."/>
            <person name="Yeh C.M."/>
            <person name="Luo Y.B."/>
            <person name="Tsai W.C."/>
            <person name="Van de Peer Y."/>
            <person name="Liu Z.J."/>
        </authorList>
    </citation>
    <scope>NUCLEOTIDE SEQUENCE [LARGE SCALE GENOMIC DNA]</scope>
    <source>
        <strain evidence="4">cv. Shenzhen</strain>
        <tissue evidence="3">Stem</tissue>
    </source>
</reference>
<feature type="chain" id="PRO_5014123589" evidence="2">
    <location>
        <begin position="25"/>
        <end position="116"/>
    </location>
</feature>
<organism evidence="3 4">
    <name type="scientific">Apostasia shenzhenica</name>
    <dbReference type="NCBI Taxonomy" id="1088818"/>
    <lineage>
        <taxon>Eukaryota</taxon>
        <taxon>Viridiplantae</taxon>
        <taxon>Streptophyta</taxon>
        <taxon>Embryophyta</taxon>
        <taxon>Tracheophyta</taxon>
        <taxon>Spermatophyta</taxon>
        <taxon>Magnoliopsida</taxon>
        <taxon>Liliopsida</taxon>
        <taxon>Asparagales</taxon>
        <taxon>Orchidaceae</taxon>
        <taxon>Apostasioideae</taxon>
        <taxon>Apostasia</taxon>
    </lineage>
</organism>
<proteinExistence type="predicted"/>
<dbReference type="AlphaFoldDB" id="A0A2I0ALC2"/>
<name>A0A2I0ALC2_9ASPA</name>
<evidence type="ECO:0000256" key="2">
    <source>
        <dbReference type="SAM" id="SignalP"/>
    </source>
</evidence>
<accession>A0A2I0ALC2</accession>
<gene>
    <name evidence="3" type="ORF">AXF42_Ash014862</name>
</gene>
<feature type="transmembrane region" description="Helical" evidence="1">
    <location>
        <begin position="86"/>
        <end position="105"/>
    </location>
</feature>
<protein>
    <submittedName>
        <fullName evidence="3">Uncharacterized protein</fullName>
    </submittedName>
</protein>
<keyword evidence="1" id="KW-0472">Membrane</keyword>
<keyword evidence="2" id="KW-0732">Signal</keyword>
<keyword evidence="4" id="KW-1185">Reference proteome</keyword>
<evidence type="ECO:0000313" key="4">
    <source>
        <dbReference type="Proteomes" id="UP000236161"/>
    </source>
</evidence>
<sequence>MTSIGRRLLLVLLLFLIPLVITTAISPVLIDTKMTPIDVNGVFASLVANFAIEVLDVMKHRRFVIATIMSMNAFATYANVGPRERILLVLLIESCLWVSLTIRILPLGTMPFDMSL</sequence>
<feature type="transmembrane region" description="Helical" evidence="1">
    <location>
        <begin position="63"/>
        <end position="80"/>
    </location>
</feature>
<feature type="signal peptide" evidence="2">
    <location>
        <begin position="1"/>
        <end position="24"/>
    </location>
</feature>
<keyword evidence="1" id="KW-0812">Transmembrane</keyword>